<dbReference type="RefSeq" id="WP_007549442.1">
    <property type="nucleotide sequence ID" value="NZ_AFPU01000001.1"/>
</dbReference>
<dbReference type="Pfam" id="PF00733">
    <property type="entry name" value="Asn_synthase"/>
    <property type="match status" value="1"/>
</dbReference>
<dbReference type="Gene3D" id="3.40.50.620">
    <property type="entry name" value="HUPs"/>
    <property type="match status" value="1"/>
</dbReference>
<dbReference type="GO" id="GO:0006529">
    <property type="term" value="P:asparagine biosynthetic process"/>
    <property type="evidence" value="ECO:0007669"/>
    <property type="project" value="InterPro"/>
</dbReference>
<dbReference type="EMBL" id="AFPU01000001">
    <property type="protein sequence ID" value="EGP92857.1"/>
    <property type="molecule type" value="Genomic_DNA"/>
</dbReference>
<sequence>MQINKNQIRNYLTIRYDPLINSSHLATWKDFETQTSDPHGLVTENLLTLSLKNSIPDDNKSIAISLSSGIDSSICLAILRKTFPKRKIIAICGVFENGFDESIEAKKIADKFSAEFKILHMGSMFTNMPEIISISKRPRWNTYTHLIAKEAKKKANFLVTGDGADELFGGYVFRYHKFNQLLKSKDQWLEKTKKYLECHNRDWVPDQNNLFGKCIKFNWNEIYNYFKPYFHNALDPISQVMLADFNGKLLFDFIPTGKAISDYYKIKNIPIFLDTSLITFAQKLPLNQKYDNKNNRGKLVLRAISKRLGINHIEEKKGFSPSLLFDWQKNGKEICQSFLLNKNSQIYKKNLINYDWTVKAFDQIEFDGDIRYLNRLISILALEIWIKIFVTNELKNTKKLV</sequence>
<dbReference type="InterPro" id="IPR014729">
    <property type="entry name" value="Rossmann-like_a/b/a_fold"/>
</dbReference>
<evidence type="ECO:0000313" key="3">
    <source>
        <dbReference type="Proteomes" id="UP000004440"/>
    </source>
</evidence>
<dbReference type="AlphaFoldDB" id="F9CY79"/>
<dbReference type="Proteomes" id="UP000004440">
    <property type="component" value="Unassembled WGS sequence"/>
</dbReference>
<keyword evidence="3" id="KW-1185">Reference proteome</keyword>
<evidence type="ECO:0000313" key="2">
    <source>
        <dbReference type="EMBL" id="EGP92857.1"/>
    </source>
</evidence>
<protein>
    <submittedName>
        <fullName evidence="2">Asparagine synthase (Glutamine-hydrolyzing)</fullName>
    </submittedName>
</protein>
<proteinExistence type="predicted"/>
<reference evidence="2 3" key="1">
    <citation type="journal article" date="2011" name="J. Bacteriol.">
        <title>Genome Sequence of an Ammonia-Oxidizing Soil Archaeon, "Candidatus Nitrosoarchaeum koreensis" MY1.</title>
        <authorList>
            <person name="Kim B.K."/>
            <person name="Jung M.Y."/>
            <person name="Yu D.S."/>
            <person name="Park S.J."/>
            <person name="Oh T.K."/>
            <person name="Rhee S.K."/>
            <person name="Kim J.F."/>
        </authorList>
    </citation>
    <scope>NUCLEOTIDE SEQUENCE [LARGE SCALE GENOMIC DNA]</scope>
    <source>
        <strain evidence="2 3">MY1</strain>
    </source>
</reference>
<comment type="caution">
    <text evidence="2">The sequence shown here is derived from an EMBL/GenBank/DDBJ whole genome shotgun (WGS) entry which is preliminary data.</text>
</comment>
<dbReference type="InterPro" id="IPR051786">
    <property type="entry name" value="ASN_synthetase/amidase"/>
</dbReference>
<evidence type="ECO:0000259" key="1">
    <source>
        <dbReference type="Pfam" id="PF00733"/>
    </source>
</evidence>
<feature type="domain" description="Asparagine synthetase" evidence="1">
    <location>
        <begin position="58"/>
        <end position="385"/>
    </location>
</feature>
<dbReference type="PANTHER" id="PTHR43284:SF1">
    <property type="entry name" value="ASPARAGINE SYNTHETASE"/>
    <property type="match status" value="1"/>
</dbReference>
<gene>
    <name evidence="2" type="ORF">MY1_0070</name>
</gene>
<dbReference type="PANTHER" id="PTHR43284">
    <property type="entry name" value="ASPARAGINE SYNTHETASE (GLUTAMINE-HYDROLYZING)"/>
    <property type="match status" value="1"/>
</dbReference>
<accession>F9CY79</accession>
<dbReference type="GO" id="GO:0004066">
    <property type="term" value="F:asparagine synthase (glutamine-hydrolyzing) activity"/>
    <property type="evidence" value="ECO:0007669"/>
    <property type="project" value="InterPro"/>
</dbReference>
<dbReference type="STRING" id="1001994.MY1_0070"/>
<dbReference type="InterPro" id="IPR001962">
    <property type="entry name" value="Asn_synthase"/>
</dbReference>
<organism evidence="2 3">
    <name type="scientific">Nitrosarchaeum koreense MY1</name>
    <dbReference type="NCBI Taxonomy" id="1001994"/>
    <lineage>
        <taxon>Archaea</taxon>
        <taxon>Nitrososphaerota</taxon>
        <taxon>Nitrososphaeria</taxon>
        <taxon>Nitrosopumilales</taxon>
        <taxon>Nitrosopumilaceae</taxon>
        <taxon>Nitrosarchaeum</taxon>
    </lineage>
</organism>
<name>F9CY79_9ARCH</name>
<dbReference type="OrthoDB" id="8692at2157"/>
<dbReference type="SUPFAM" id="SSF52402">
    <property type="entry name" value="Adenine nucleotide alpha hydrolases-like"/>
    <property type="match status" value="1"/>
</dbReference>
<dbReference type="CDD" id="cd01991">
    <property type="entry name" value="Asn_synthase_B_C"/>
    <property type="match status" value="1"/>
</dbReference>